<accession>A0A0V1PX86</accession>
<evidence type="ECO:0000313" key="4">
    <source>
        <dbReference type="Proteomes" id="UP000054251"/>
    </source>
</evidence>
<dbReference type="GO" id="GO:0052757">
    <property type="term" value="F:chondroitin hydrolase activity"/>
    <property type="evidence" value="ECO:0007669"/>
    <property type="project" value="TreeGrafter"/>
</dbReference>
<evidence type="ECO:0000256" key="1">
    <source>
        <dbReference type="ARBA" id="ARBA00022801"/>
    </source>
</evidence>
<dbReference type="PANTHER" id="PTHR36845">
    <property type="entry name" value="HYDROLASE, PUTATIVE (AFU_ORTHOLOGUE AFUA_7G05090)-RELATED"/>
    <property type="match status" value="1"/>
</dbReference>
<dbReference type="RefSeq" id="XP_015466892.1">
    <property type="nucleotide sequence ID" value="XM_015612268.1"/>
</dbReference>
<evidence type="ECO:0000256" key="2">
    <source>
        <dbReference type="ARBA" id="ARBA00038358"/>
    </source>
</evidence>
<protein>
    <recommendedName>
        <fullName evidence="5">Unsaturated glucuronyl hydrolase</fullName>
    </recommendedName>
</protein>
<gene>
    <name evidence="3" type="ORF">AC631_03439</name>
</gene>
<evidence type="ECO:0000313" key="3">
    <source>
        <dbReference type="EMBL" id="KSA00790.1"/>
    </source>
</evidence>
<dbReference type="Proteomes" id="UP000054251">
    <property type="component" value="Unassembled WGS sequence"/>
</dbReference>
<keyword evidence="4" id="KW-1185">Reference proteome</keyword>
<dbReference type="GO" id="GO:0000272">
    <property type="term" value="P:polysaccharide catabolic process"/>
    <property type="evidence" value="ECO:0007669"/>
    <property type="project" value="TreeGrafter"/>
</dbReference>
<dbReference type="InterPro" id="IPR012341">
    <property type="entry name" value="6hp_glycosidase-like_sf"/>
</dbReference>
<comment type="similarity">
    <text evidence="2">Belongs to the glycosyl hydrolase 88 family.</text>
</comment>
<evidence type="ECO:0008006" key="5">
    <source>
        <dbReference type="Google" id="ProtNLM"/>
    </source>
</evidence>
<name>A0A0V1PX86_9ASCO</name>
<dbReference type="InterPro" id="IPR008928">
    <property type="entry name" value="6-hairpin_glycosidase_sf"/>
</dbReference>
<dbReference type="EMBL" id="LMYN01000074">
    <property type="protein sequence ID" value="KSA00790.1"/>
    <property type="molecule type" value="Genomic_DNA"/>
</dbReference>
<dbReference type="AlphaFoldDB" id="A0A0V1PX86"/>
<dbReference type="Gene3D" id="1.50.10.10">
    <property type="match status" value="1"/>
</dbReference>
<dbReference type="InterPro" id="IPR052369">
    <property type="entry name" value="UG_Glycosaminoglycan_Hydrolase"/>
</dbReference>
<dbReference type="GeneID" id="26840448"/>
<organism evidence="3 4">
    <name type="scientific">Debaryomyces fabryi</name>
    <dbReference type="NCBI Taxonomy" id="58627"/>
    <lineage>
        <taxon>Eukaryota</taxon>
        <taxon>Fungi</taxon>
        <taxon>Dikarya</taxon>
        <taxon>Ascomycota</taxon>
        <taxon>Saccharomycotina</taxon>
        <taxon>Pichiomycetes</taxon>
        <taxon>Debaryomycetaceae</taxon>
        <taxon>Debaryomyces</taxon>
    </lineage>
</organism>
<dbReference type="PANTHER" id="PTHR36845:SF1">
    <property type="entry name" value="HYDROLASE, PUTATIVE (AFU_ORTHOLOGUE AFUA_7G05090)-RELATED"/>
    <property type="match status" value="1"/>
</dbReference>
<sequence>MTRDAYLEEIKDYLYGDATVAKIWGVATPALSEPQPPSEFPDYSKGNRYTCRDSDFWTSGFFPGSLYTLLARNEKYPEYFPSQKINPVKLEYAAKWWAEGMVKHKNKTDNHDLGFMLVPSFETEYLRSESEKSKEVLIKGANSLASRFDEKVGCIRSWDELFPIKGEGSRTSNFDKDLVVIIDNMCNLNLLYLGAELSGDSRLADIATTHAETTLKNHFRDDWSSYHVVMYDRETGKAKDKFTFQGYADESAWTRGQAWGILGYVETYMYTKDKKFLDAALNITKYYLSMLPEDGVPPWDFDAPDKHIRDVSSGMAAAFGMLKIYECTKDEEILNYALKLVNDCIKLAYNKKATLNNDGTVDLGQTDTILGKSTFINNPDVVEEWKIFDHGLVYADYYFLMIGNKLLELGLYK</sequence>
<reference evidence="3 4" key="1">
    <citation type="submission" date="2015-11" db="EMBL/GenBank/DDBJ databases">
        <title>The genome of Debaryomyces fabryi.</title>
        <authorList>
            <person name="Tafer H."/>
            <person name="Lopandic K."/>
        </authorList>
    </citation>
    <scope>NUCLEOTIDE SEQUENCE [LARGE SCALE GENOMIC DNA]</scope>
    <source>
        <strain evidence="3 4">CBS 789</strain>
    </source>
</reference>
<dbReference type="OrthoDB" id="2317065at2759"/>
<dbReference type="SUPFAM" id="SSF48208">
    <property type="entry name" value="Six-hairpin glycosidases"/>
    <property type="match status" value="1"/>
</dbReference>
<keyword evidence="1" id="KW-0378">Hydrolase</keyword>
<comment type="caution">
    <text evidence="3">The sequence shown here is derived from an EMBL/GenBank/DDBJ whole genome shotgun (WGS) entry which is preliminary data.</text>
</comment>
<proteinExistence type="inferred from homology"/>